<organism evidence="6 7">
    <name type="scientific">Methylopila jiangsuensis</name>
    <dbReference type="NCBI Taxonomy" id="586230"/>
    <lineage>
        <taxon>Bacteria</taxon>
        <taxon>Pseudomonadati</taxon>
        <taxon>Pseudomonadota</taxon>
        <taxon>Alphaproteobacteria</taxon>
        <taxon>Hyphomicrobiales</taxon>
        <taxon>Methylopilaceae</taxon>
        <taxon>Methylopila</taxon>
    </lineage>
</organism>
<dbReference type="GO" id="GO:0102208">
    <property type="term" value="F:2-polyprenyl-6-hydroxyphenol methylase activity"/>
    <property type="evidence" value="ECO:0007669"/>
    <property type="project" value="UniProtKB-EC"/>
</dbReference>
<feature type="binding site" evidence="5">
    <location>
        <position position="41"/>
    </location>
    <ligand>
        <name>S-adenosyl-L-methionine</name>
        <dbReference type="ChEBI" id="CHEBI:59789"/>
    </ligand>
</feature>
<feature type="binding site" evidence="5">
    <location>
        <position position="72"/>
    </location>
    <ligand>
        <name>S-adenosyl-L-methionine</name>
        <dbReference type="ChEBI" id="CHEBI:59789"/>
    </ligand>
</feature>
<reference evidence="6" key="1">
    <citation type="journal article" date="2014" name="Int. J. Syst. Evol. Microbiol.">
        <title>Complete genome sequence of Corynebacterium casei LMG S-19264T (=DSM 44701T), isolated from a smear-ripened cheese.</title>
        <authorList>
            <consortium name="US DOE Joint Genome Institute (JGI-PGF)"/>
            <person name="Walter F."/>
            <person name="Albersmeier A."/>
            <person name="Kalinowski J."/>
            <person name="Ruckert C."/>
        </authorList>
    </citation>
    <scope>NUCLEOTIDE SEQUENCE</scope>
    <source>
        <strain evidence="6">VKM B-2555</strain>
    </source>
</reference>
<sequence>MTTPNAASLDRDEVARFDALADRWWDPDGPMKPLHRFNPARVAIFRDAAAARFGRDPSAMRPLAGLTLLDVGCGAGVLAEPLARLGAEVTGIDPAADLIPVARVHAEDAGLDIAYRVAAAEQLLAEGASFDVVVASEVVEHVNDAPGFIATLSGLVRPGGLVLLSTINRTWLAHALVIVGAEYVLRWLPRGTHDYDRFVTPAELAAAARAAGLEPEAPKGIRYDPLKDRWRTSGDVSVNYALAAGRPGAVGGA</sequence>
<proteinExistence type="inferred from homology"/>
<reference evidence="6" key="2">
    <citation type="submission" date="2023-01" db="EMBL/GenBank/DDBJ databases">
        <authorList>
            <person name="Sun Q."/>
            <person name="Evtushenko L."/>
        </authorList>
    </citation>
    <scope>NUCLEOTIDE SEQUENCE</scope>
    <source>
        <strain evidence="6">VKM B-2555</strain>
    </source>
</reference>
<dbReference type="InterPro" id="IPR029063">
    <property type="entry name" value="SAM-dependent_MTases_sf"/>
</dbReference>
<evidence type="ECO:0000313" key="6">
    <source>
        <dbReference type="EMBL" id="GLK74863.1"/>
    </source>
</evidence>
<feature type="binding site" evidence="5">
    <location>
        <position position="93"/>
    </location>
    <ligand>
        <name>S-adenosyl-L-methionine</name>
        <dbReference type="ChEBI" id="CHEBI:59789"/>
    </ligand>
</feature>
<dbReference type="PANTHER" id="PTHR43464:SF19">
    <property type="entry name" value="UBIQUINONE BIOSYNTHESIS O-METHYLTRANSFERASE, MITOCHONDRIAL"/>
    <property type="match status" value="1"/>
</dbReference>
<comment type="catalytic activity">
    <reaction evidence="5">
        <text>a 3-(all-trans-polyprenyl)benzene-1,2-diol + S-adenosyl-L-methionine = a 2-methoxy-6-(all-trans-polyprenyl)phenol + S-adenosyl-L-homocysteine + H(+)</text>
        <dbReference type="Rhea" id="RHEA:31411"/>
        <dbReference type="Rhea" id="RHEA-COMP:9550"/>
        <dbReference type="Rhea" id="RHEA-COMP:9551"/>
        <dbReference type="ChEBI" id="CHEBI:15378"/>
        <dbReference type="ChEBI" id="CHEBI:57856"/>
        <dbReference type="ChEBI" id="CHEBI:59789"/>
        <dbReference type="ChEBI" id="CHEBI:62729"/>
        <dbReference type="ChEBI" id="CHEBI:62731"/>
        <dbReference type="EC" id="2.1.1.222"/>
    </reaction>
</comment>
<dbReference type="AlphaFoldDB" id="A0A9W6N247"/>
<accession>A0A9W6N247</accession>
<name>A0A9W6N247_9HYPH</name>
<evidence type="ECO:0000256" key="5">
    <source>
        <dbReference type="HAMAP-Rule" id="MF_00472"/>
    </source>
</evidence>
<dbReference type="RefSeq" id="WP_271202845.1">
    <property type="nucleotide sequence ID" value="NZ_BSFK01000002.1"/>
</dbReference>
<keyword evidence="6" id="KW-0830">Ubiquinone</keyword>
<dbReference type="PANTHER" id="PTHR43464">
    <property type="entry name" value="METHYLTRANSFERASE"/>
    <property type="match status" value="1"/>
</dbReference>
<keyword evidence="4 5" id="KW-0949">S-adenosyl-L-methionine</keyword>
<comment type="similarity">
    <text evidence="5">Belongs to the methyltransferase superfamily. UbiG/COQ3 family.</text>
</comment>
<comment type="pathway">
    <text evidence="5">Cofactor biosynthesis; ubiquinone biosynthesis.</text>
</comment>
<dbReference type="SUPFAM" id="SSF53335">
    <property type="entry name" value="S-adenosyl-L-methionine-dependent methyltransferases"/>
    <property type="match status" value="1"/>
</dbReference>
<comment type="caution">
    <text evidence="6">The sequence shown here is derived from an EMBL/GenBank/DDBJ whole genome shotgun (WGS) entry which is preliminary data.</text>
</comment>
<evidence type="ECO:0000256" key="4">
    <source>
        <dbReference type="ARBA" id="ARBA00022691"/>
    </source>
</evidence>
<dbReference type="InterPro" id="IPR010233">
    <property type="entry name" value="UbiG_MeTrfase"/>
</dbReference>
<keyword evidence="7" id="KW-1185">Reference proteome</keyword>
<keyword evidence="1 5" id="KW-0489">Methyltransferase</keyword>
<keyword evidence="2 5" id="KW-0808">Transferase</keyword>
<evidence type="ECO:0000256" key="2">
    <source>
        <dbReference type="ARBA" id="ARBA00022679"/>
    </source>
</evidence>
<dbReference type="CDD" id="cd02440">
    <property type="entry name" value="AdoMet_MTases"/>
    <property type="match status" value="1"/>
</dbReference>
<dbReference type="GO" id="GO:0032259">
    <property type="term" value="P:methylation"/>
    <property type="evidence" value="ECO:0007669"/>
    <property type="project" value="UniProtKB-KW"/>
</dbReference>
<dbReference type="EMBL" id="BSFK01000002">
    <property type="protein sequence ID" value="GLK74863.1"/>
    <property type="molecule type" value="Genomic_DNA"/>
</dbReference>
<keyword evidence="3 5" id="KW-0831">Ubiquinone biosynthesis</keyword>
<dbReference type="HAMAP" id="MF_00472">
    <property type="entry name" value="UbiG"/>
    <property type="match status" value="1"/>
</dbReference>
<dbReference type="NCBIfam" id="TIGR01983">
    <property type="entry name" value="UbiG"/>
    <property type="match status" value="1"/>
</dbReference>
<dbReference type="Pfam" id="PF13489">
    <property type="entry name" value="Methyltransf_23"/>
    <property type="match status" value="1"/>
</dbReference>
<feature type="binding site" evidence="5">
    <location>
        <position position="136"/>
    </location>
    <ligand>
        <name>S-adenosyl-L-methionine</name>
        <dbReference type="ChEBI" id="CHEBI:59789"/>
    </ligand>
</feature>
<gene>
    <name evidence="5 6" type="primary">ubiG</name>
    <name evidence="6" type="ORF">GCM10008171_01150</name>
</gene>
<dbReference type="EC" id="2.1.1.64" evidence="5"/>
<dbReference type="EC" id="2.1.1.222" evidence="5"/>
<evidence type="ECO:0000313" key="7">
    <source>
        <dbReference type="Proteomes" id="UP001143364"/>
    </source>
</evidence>
<comment type="function">
    <text evidence="5">O-methyltransferase that catalyzes the 2 O-methylation steps in the ubiquinone biosynthetic pathway.</text>
</comment>
<dbReference type="Gene3D" id="3.40.50.150">
    <property type="entry name" value="Vaccinia Virus protein VP39"/>
    <property type="match status" value="1"/>
</dbReference>
<evidence type="ECO:0000256" key="1">
    <source>
        <dbReference type="ARBA" id="ARBA00022603"/>
    </source>
</evidence>
<dbReference type="Proteomes" id="UP001143364">
    <property type="component" value="Unassembled WGS sequence"/>
</dbReference>
<dbReference type="GO" id="GO:0061542">
    <property type="term" value="F:3-demethylubiquinol 3-O-methyltransferase activity"/>
    <property type="evidence" value="ECO:0007669"/>
    <property type="project" value="UniProtKB-UniRule"/>
</dbReference>
<comment type="catalytic activity">
    <reaction evidence="5">
        <text>a 3-demethylubiquinol + S-adenosyl-L-methionine = a ubiquinol + S-adenosyl-L-homocysteine + H(+)</text>
        <dbReference type="Rhea" id="RHEA:44380"/>
        <dbReference type="Rhea" id="RHEA-COMP:9566"/>
        <dbReference type="Rhea" id="RHEA-COMP:10914"/>
        <dbReference type="ChEBI" id="CHEBI:15378"/>
        <dbReference type="ChEBI" id="CHEBI:17976"/>
        <dbReference type="ChEBI" id="CHEBI:57856"/>
        <dbReference type="ChEBI" id="CHEBI:59789"/>
        <dbReference type="ChEBI" id="CHEBI:84422"/>
        <dbReference type="EC" id="2.1.1.64"/>
    </reaction>
</comment>
<protein>
    <recommendedName>
        <fullName evidence="5">Ubiquinone biosynthesis O-methyltransferase</fullName>
    </recommendedName>
    <alternativeName>
        <fullName evidence="5">2-polyprenyl-6-hydroxyphenol methylase</fullName>
        <ecNumber evidence="5">2.1.1.222</ecNumber>
    </alternativeName>
    <alternativeName>
        <fullName evidence="5">3-demethylubiquinone 3-O-methyltransferase</fullName>
        <ecNumber evidence="5">2.1.1.64</ecNumber>
    </alternativeName>
</protein>
<evidence type="ECO:0000256" key="3">
    <source>
        <dbReference type="ARBA" id="ARBA00022688"/>
    </source>
</evidence>
<dbReference type="GO" id="GO:0010420">
    <property type="term" value="F:polyprenyldihydroxybenzoate methyltransferase activity"/>
    <property type="evidence" value="ECO:0007669"/>
    <property type="project" value="InterPro"/>
</dbReference>